<dbReference type="AlphaFoldDB" id="A0A1C7NPZ9"/>
<proteinExistence type="predicted"/>
<reference evidence="1 2" key="1">
    <citation type="submission" date="2016-03" db="EMBL/GenBank/DDBJ databases">
        <title>Choanephora cucurbitarum.</title>
        <authorList>
            <person name="Min B."/>
            <person name="Park H."/>
            <person name="Park J.-H."/>
            <person name="Shin H.-D."/>
            <person name="Choi I.-G."/>
        </authorList>
    </citation>
    <scope>NUCLEOTIDE SEQUENCE [LARGE SCALE GENOMIC DNA]</scope>
    <source>
        <strain evidence="1 2">KUS-F28377</strain>
    </source>
</reference>
<dbReference type="InParanoid" id="A0A1C7NPZ9"/>
<name>A0A1C7NPZ9_9FUNG</name>
<evidence type="ECO:0000313" key="1">
    <source>
        <dbReference type="EMBL" id="OBZ91173.1"/>
    </source>
</evidence>
<protein>
    <submittedName>
        <fullName evidence="1">Uncharacterized protein</fullName>
    </submittedName>
</protein>
<accession>A0A1C7NPZ9</accession>
<gene>
    <name evidence="1" type="ORF">A0J61_00782</name>
</gene>
<organism evidence="1 2">
    <name type="scientific">Choanephora cucurbitarum</name>
    <dbReference type="NCBI Taxonomy" id="101091"/>
    <lineage>
        <taxon>Eukaryota</taxon>
        <taxon>Fungi</taxon>
        <taxon>Fungi incertae sedis</taxon>
        <taxon>Mucoromycota</taxon>
        <taxon>Mucoromycotina</taxon>
        <taxon>Mucoromycetes</taxon>
        <taxon>Mucorales</taxon>
        <taxon>Mucorineae</taxon>
        <taxon>Choanephoraceae</taxon>
        <taxon>Choanephoroideae</taxon>
        <taxon>Choanephora</taxon>
    </lineage>
</organism>
<dbReference type="Proteomes" id="UP000093000">
    <property type="component" value="Unassembled WGS sequence"/>
</dbReference>
<sequence length="145" mass="16405">MLLFKGSAILCFYSNGMMQGHCIDGLHSPYSLAGSHLVDRVDPLHHDCMEPDDFYSLLICPHQNPTEKIALTVRRPKENDAGGLCTHPHEEEINQQHSLSFETHQFLTGQKAQVIRDKYFAGIYSDQEVVVCIGPMEFSKEDVQE</sequence>
<dbReference type="OrthoDB" id="2260662at2759"/>
<dbReference type="EMBL" id="LUGH01000020">
    <property type="protein sequence ID" value="OBZ91173.1"/>
    <property type="molecule type" value="Genomic_DNA"/>
</dbReference>
<evidence type="ECO:0000313" key="2">
    <source>
        <dbReference type="Proteomes" id="UP000093000"/>
    </source>
</evidence>
<keyword evidence="2" id="KW-1185">Reference proteome</keyword>
<comment type="caution">
    <text evidence="1">The sequence shown here is derived from an EMBL/GenBank/DDBJ whole genome shotgun (WGS) entry which is preliminary data.</text>
</comment>